<dbReference type="OrthoDB" id="637859at2"/>
<dbReference type="SUPFAM" id="SSF56563">
    <property type="entry name" value="Major capsid protein gp5"/>
    <property type="match status" value="1"/>
</dbReference>
<dbReference type="RefSeq" id="WP_084236897.1">
    <property type="nucleotide sequence ID" value="NZ_FWXT01000001.1"/>
</dbReference>
<dbReference type="Gene3D" id="3.30.2400.10">
    <property type="entry name" value="Major capsid protein gp5"/>
    <property type="match status" value="1"/>
</dbReference>
<name>A0A1W1ZBJ4_9SPHI</name>
<keyword evidence="4" id="KW-1185">Reference proteome</keyword>
<dbReference type="Proteomes" id="UP000192756">
    <property type="component" value="Unassembled WGS sequence"/>
</dbReference>
<dbReference type="Pfam" id="PF05065">
    <property type="entry name" value="Phage_capsid"/>
    <property type="match status" value="1"/>
</dbReference>
<comment type="subcellular location">
    <subcellularLocation>
        <location evidence="1">Virion</location>
    </subcellularLocation>
</comment>
<evidence type="ECO:0000313" key="4">
    <source>
        <dbReference type="Proteomes" id="UP000192756"/>
    </source>
</evidence>
<dbReference type="InterPro" id="IPR054612">
    <property type="entry name" value="Phage_capsid-like_C"/>
</dbReference>
<proteinExistence type="predicted"/>
<organism evidence="3 4">
    <name type="scientific">Pedobacter africanus</name>
    <dbReference type="NCBI Taxonomy" id="151894"/>
    <lineage>
        <taxon>Bacteria</taxon>
        <taxon>Pseudomonadati</taxon>
        <taxon>Bacteroidota</taxon>
        <taxon>Sphingobacteriia</taxon>
        <taxon>Sphingobacteriales</taxon>
        <taxon>Sphingobacteriaceae</taxon>
        <taxon>Pedobacter</taxon>
    </lineage>
</organism>
<gene>
    <name evidence="3" type="ORF">SAMN04488524_0569</name>
</gene>
<reference evidence="4" key="1">
    <citation type="submission" date="2017-04" db="EMBL/GenBank/DDBJ databases">
        <authorList>
            <person name="Varghese N."/>
            <person name="Submissions S."/>
        </authorList>
    </citation>
    <scope>NUCLEOTIDE SEQUENCE [LARGE SCALE GENOMIC DNA]</scope>
    <source>
        <strain evidence="4">DSM 12126</strain>
    </source>
</reference>
<dbReference type="AlphaFoldDB" id="A0A1W1ZBJ4"/>
<sequence length="403" mass="44124">MEDLKQELETLKADLSKNFETKSKVDIQAAITEFETKSKGIYDAEIKSIKDDFEAKSAAMQEHLDKLDIRLQEAKKGEKLETKTFNQILGETIRENADAIKNHKTGEILKMELKAVGDMSIAANFPGSTPFNQEVRNALIQNPYDRVWLSDYLPQGSTTKGSIIYPKENGGEGGAATWVTGSGNKAQMDFDLTSQSAFVKWIAGFVIVDREMLDDIEWIASYIQSKMLISLKVAENNFILNGTSDSNPVDGLLDVATAYNGDYTAAVDKIVDAAYGQIPVDTFEFYQGNTAIFNVRDAVAIGLNKASGSGEYDLPAGSVSYAAGKLSVAGLNIATTTQLGANNFLAFDRMATLLVNRLAPELRMFEDAALAKQNKVMFRIEERITLAIFNDNAIVKGSLAQTT</sequence>
<evidence type="ECO:0000259" key="2">
    <source>
        <dbReference type="Pfam" id="PF05065"/>
    </source>
</evidence>
<dbReference type="STRING" id="151894.SAMN04488524_0569"/>
<accession>A0A1W1ZBJ4</accession>
<dbReference type="NCBIfam" id="TIGR01554">
    <property type="entry name" value="major_cap_HK97"/>
    <property type="match status" value="1"/>
</dbReference>
<evidence type="ECO:0000313" key="3">
    <source>
        <dbReference type="EMBL" id="SMC45793.1"/>
    </source>
</evidence>
<dbReference type="EMBL" id="FWXT01000001">
    <property type="protein sequence ID" value="SMC45793.1"/>
    <property type="molecule type" value="Genomic_DNA"/>
</dbReference>
<evidence type="ECO:0000256" key="1">
    <source>
        <dbReference type="ARBA" id="ARBA00004328"/>
    </source>
</evidence>
<feature type="domain" description="Phage capsid-like C-terminal" evidence="2">
    <location>
        <begin position="132"/>
        <end position="397"/>
    </location>
</feature>
<dbReference type="Gene3D" id="3.30.2320.10">
    <property type="entry name" value="hypothetical protein PF0899 domain"/>
    <property type="match status" value="1"/>
</dbReference>
<dbReference type="InterPro" id="IPR024455">
    <property type="entry name" value="Phage_capsid"/>
</dbReference>
<protein>
    <submittedName>
        <fullName evidence="3">Phage major capsid protein, HK97 family</fullName>
    </submittedName>
</protein>